<protein>
    <submittedName>
        <fullName evidence="2">Unannotated protein</fullName>
    </submittedName>
</protein>
<dbReference type="InterPro" id="IPR016039">
    <property type="entry name" value="Thiolase-like"/>
</dbReference>
<name>A0A6J6D664_9ZZZZ</name>
<dbReference type="InterPro" id="IPR002878">
    <property type="entry name" value="ChsH2_C"/>
</dbReference>
<evidence type="ECO:0000313" key="2">
    <source>
        <dbReference type="EMBL" id="CAB4557178.1"/>
    </source>
</evidence>
<organism evidence="2">
    <name type="scientific">freshwater metagenome</name>
    <dbReference type="NCBI Taxonomy" id="449393"/>
    <lineage>
        <taxon>unclassified sequences</taxon>
        <taxon>metagenomes</taxon>
        <taxon>ecological metagenomes</taxon>
    </lineage>
</organism>
<dbReference type="Gene3D" id="3.40.47.10">
    <property type="match status" value="2"/>
</dbReference>
<dbReference type="GO" id="GO:0016746">
    <property type="term" value="F:acyltransferase activity"/>
    <property type="evidence" value="ECO:0007669"/>
    <property type="project" value="InterPro"/>
</dbReference>
<dbReference type="AlphaFoldDB" id="A0A6J6D664"/>
<dbReference type="SUPFAM" id="SSF50249">
    <property type="entry name" value="Nucleic acid-binding proteins"/>
    <property type="match status" value="1"/>
</dbReference>
<dbReference type="InterPro" id="IPR012340">
    <property type="entry name" value="NA-bd_OB-fold"/>
</dbReference>
<dbReference type="Pfam" id="PF01796">
    <property type="entry name" value="OB_ChsH2_C"/>
    <property type="match status" value="1"/>
</dbReference>
<evidence type="ECO:0000259" key="1">
    <source>
        <dbReference type="Pfam" id="PF01796"/>
    </source>
</evidence>
<proteinExistence type="predicted"/>
<sequence>MRGIISAAGYLPHWRLQREAITQVLGTSAGKGQRCVASYDEDSLTMAVEAGRKVLADAPSAPPSAVWFCTTSPTYAEKTNATVAHAALRLGSEVIAADAGSGLRGPTAALRSALRSTDPAVLVLAGDVRTGLSGSVDEKDGGDAGAAVLVGEGAAGSKVAVIAEYLGGASATREFLDRWRSPGEVRTRSWEDRFGEQRYGDLAAQAWEAGLKDAGLDLDQLSKVAVVGPRPRAGAALVKKLGAAGVEVIDSIASSVGFAGAAQPLLMLTALIEQSQPGQVIALLAMADGADVFFFRVTDAAVTAATATTAVTVADQLEDGDNTLLYSKYLSWRNVLPVQPPNRPEPARMSAAAAERRLDWKYGFVGSKDRESSALHLPPARVSFVGGNIDDMDPAPMADIAATVATFTVDSLAYSPSPPVVFAVCDFAGGGRLPVELTDVRPADVSIGMTVEMTFRRLNTADGIANYFWKARPVRGQKTSLGQSETTEQN</sequence>
<dbReference type="EMBL" id="CAEZSF010000288">
    <property type="protein sequence ID" value="CAB4557178.1"/>
    <property type="molecule type" value="Genomic_DNA"/>
</dbReference>
<accession>A0A6J6D664</accession>
<reference evidence="2" key="1">
    <citation type="submission" date="2020-05" db="EMBL/GenBank/DDBJ databases">
        <authorList>
            <person name="Chiriac C."/>
            <person name="Salcher M."/>
            <person name="Ghai R."/>
            <person name="Kavagutti S V."/>
        </authorList>
    </citation>
    <scope>NUCLEOTIDE SEQUENCE</scope>
</reference>
<gene>
    <name evidence="2" type="ORF">UFOPK1358_01990</name>
</gene>
<feature type="domain" description="ChsH2 C-terminal OB-fold" evidence="1">
    <location>
        <begin position="401"/>
        <end position="456"/>
    </location>
</feature>
<dbReference type="SUPFAM" id="SSF53901">
    <property type="entry name" value="Thiolase-like"/>
    <property type="match status" value="2"/>
</dbReference>